<gene>
    <name evidence="7 8" type="primary">murI</name>
    <name evidence="8" type="ORF">ACFSR1_15665</name>
</gene>
<feature type="binding site" evidence="7">
    <location>
        <begin position="42"/>
        <end position="43"/>
    </location>
    <ligand>
        <name>substrate</name>
    </ligand>
</feature>
<keyword evidence="4 7" id="KW-0573">Peptidoglycan synthesis</keyword>
<evidence type="ECO:0000256" key="5">
    <source>
        <dbReference type="ARBA" id="ARBA00023235"/>
    </source>
</evidence>
<name>A0ABW5LJS9_9FLAO</name>
<dbReference type="RefSeq" id="WP_378293963.1">
    <property type="nucleotide sequence ID" value="NZ_JBHULE010000019.1"/>
</dbReference>
<dbReference type="InterPro" id="IPR015942">
    <property type="entry name" value="Asp/Glu/hydantoin_racemase"/>
</dbReference>
<dbReference type="HAMAP" id="MF_00258">
    <property type="entry name" value="Glu_racemase"/>
    <property type="match status" value="1"/>
</dbReference>
<comment type="catalytic activity">
    <reaction evidence="1 7">
        <text>L-glutamate = D-glutamate</text>
        <dbReference type="Rhea" id="RHEA:12813"/>
        <dbReference type="ChEBI" id="CHEBI:29985"/>
        <dbReference type="ChEBI" id="CHEBI:29986"/>
        <dbReference type="EC" id="5.1.1.3"/>
    </reaction>
</comment>
<evidence type="ECO:0000256" key="2">
    <source>
        <dbReference type="ARBA" id="ARBA00013090"/>
    </source>
</evidence>
<dbReference type="InterPro" id="IPR018187">
    <property type="entry name" value="Asp/Glu_racemase_AS_1"/>
</dbReference>
<keyword evidence="5 7" id="KW-0413">Isomerase</keyword>
<evidence type="ECO:0000256" key="3">
    <source>
        <dbReference type="ARBA" id="ARBA00022960"/>
    </source>
</evidence>
<dbReference type="Gene3D" id="3.40.50.1860">
    <property type="match status" value="2"/>
</dbReference>
<keyword evidence="6 7" id="KW-0961">Cell wall biogenesis/degradation</keyword>
<dbReference type="PANTHER" id="PTHR21198">
    <property type="entry name" value="GLUTAMATE RACEMASE"/>
    <property type="match status" value="1"/>
</dbReference>
<evidence type="ECO:0000256" key="6">
    <source>
        <dbReference type="ARBA" id="ARBA00023316"/>
    </source>
</evidence>
<comment type="function">
    <text evidence="7">Provides the (R)-glutamate required for cell wall biosynthesis.</text>
</comment>
<sequence>MNDQAIGIFDSGVGGTSIWNEIARVMPNENTIYLADSKYAPYGKRSKDEIIALSIKNTKKLLELNCKIIVVACNTATTNAIKVLREQFDIPFIGIEPAIKPAALNTKTQKVGVLATKGTLSSELFAKTSDQYANNIEVIEVIGTGLVELIEEGKIQTPEMGMLLDSYIQPLIKKGIDHLVLGCSHYPYLIPVLRKMLPTHIDIIDSGEAVARQTKVVLSKNNLLNPSNQEGIHTFFTNGSLPVLQEILKKNDLTSVSKAVNF</sequence>
<dbReference type="NCBIfam" id="TIGR00067">
    <property type="entry name" value="glut_race"/>
    <property type="match status" value="1"/>
</dbReference>
<dbReference type="InterPro" id="IPR004391">
    <property type="entry name" value="Glu_race"/>
</dbReference>
<evidence type="ECO:0000313" key="9">
    <source>
        <dbReference type="Proteomes" id="UP001597319"/>
    </source>
</evidence>
<dbReference type="EC" id="5.1.1.3" evidence="2 7"/>
<dbReference type="SUPFAM" id="SSF53681">
    <property type="entry name" value="Aspartate/glutamate racemase"/>
    <property type="match status" value="2"/>
</dbReference>
<evidence type="ECO:0000256" key="1">
    <source>
        <dbReference type="ARBA" id="ARBA00001602"/>
    </source>
</evidence>
<feature type="binding site" evidence="7">
    <location>
        <begin position="74"/>
        <end position="75"/>
    </location>
    <ligand>
        <name>substrate</name>
    </ligand>
</feature>
<evidence type="ECO:0000313" key="8">
    <source>
        <dbReference type="EMBL" id="MFD2564118.1"/>
    </source>
</evidence>
<organism evidence="8 9">
    <name type="scientific">Aquimarina rubra</name>
    <dbReference type="NCBI Taxonomy" id="1920033"/>
    <lineage>
        <taxon>Bacteria</taxon>
        <taxon>Pseudomonadati</taxon>
        <taxon>Bacteroidota</taxon>
        <taxon>Flavobacteriia</taxon>
        <taxon>Flavobacteriales</taxon>
        <taxon>Flavobacteriaceae</taxon>
        <taxon>Aquimarina</taxon>
    </lineage>
</organism>
<dbReference type="EMBL" id="JBHULE010000019">
    <property type="protein sequence ID" value="MFD2564118.1"/>
    <property type="molecule type" value="Genomic_DNA"/>
</dbReference>
<comment type="caution">
    <text evidence="7">Lacks conserved residue(s) required for the propagation of feature annotation.</text>
</comment>
<comment type="similarity">
    <text evidence="7">Belongs to the aspartate/glutamate racemases family.</text>
</comment>
<protein>
    <recommendedName>
        <fullName evidence="2 7">Glutamate racemase</fullName>
        <ecNumber evidence="2 7">5.1.1.3</ecNumber>
    </recommendedName>
</protein>
<dbReference type="Proteomes" id="UP001597319">
    <property type="component" value="Unassembled WGS sequence"/>
</dbReference>
<feature type="binding site" evidence="7">
    <location>
        <begin position="10"/>
        <end position="11"/>
    </location>
    <ligand>
        <name>substrate</name>
    </ligand>
</feature>
<dbReference type="PROSITE" id="PS00923">
    <property type="entry name" value="ASP_GLU_RACEMASE_1"/>
    <property type="match status" value="1"/>
</dbReference>
<comment type="caution">
    <text evidence="8">The sequence shown here is derived from an EMBL/GenBank/DDBJ whole genome shotgun (WGS) entry which is preliminary data.</text>
</comment>
<feature type="active site" description="Proton donor/acceptor" evidence="7">
    <location>
        <position position="183"/>
    </location>
</feature>
<feature type="active site" description="Proton donor/acceptor" evidence="7">
    <location>
        <position position="73"/>
    </location>
</feature>
<keyword evidence="9" id="KW-1185">Reference proteome</keyword>
<proteinExistence type="inferred from homology"/>
<dbReference type="GO" id="GO:0008881">
    <property type="term" value="F:glutamate racemase activity"/>
    <property type="evidence" value="ECO:0007669"/>
    <property type="project" value="UniProtKB-EC"/>
</dbReference>
<reference evidence="9" key="1">
    <citation type="journal article" date="2019" name="Int. J. Syst. Evol. Microbiol.">
        <title>The Global Catalogue of Microorganisms (GCM) 10K type strain sequencing project: providing services to taxonomists for standard genome sequencing and annotation.</title>
        <authorList>
            <consortium name="The Broad Institute Genomics Platform"/>
            <consortium name="The Broad Institute Genome Sequencing Center for Infectious Disease"/>
            <person name="Wu L."/>
            <person name="Ma J."/>
        </authorList>
    </citation>
    <scope>NUCLEOTIDE SEQUENCE [LARGE SCALE GENOMIC DNA]</scope>
    <source>
        <strain evidence="9">KCTC 52274</strain>
    </source>
</reference>
<dbReference type="InterPro" id="IPR001920">
    <property type="entry name" value="Asp/Glu_race"/>
</dbReference>
<dbReference type="Pfam" id="PF01177">
    <property type="entry name" value="Asp_Glu_race"/>
    <property type="match status" value="1"/>
</dbReference>
<evidence type="ECO:0000256" key="7">
    <source>
        <dbReference type="HAMAP-Rule" id="MF_00258"/>
    </source>
</evidence>
<comment type="pathway">
    <text evidence="7">Cell wall biogenesis; peptidoglycan biosynthesis.</text>
</comment>
<evidence type="ECO:0000256" key="4">
    <source>
        <dbReference type="ARBA" id="ARBA00022984"/>
    </source>
</evidence>
<dbReference type="PANTHER" id="PTHR21198:SF3">
    <property type="entry name" value="GLUTAMATE RACEMASE"/>
    <property type="match status" value="1"/>
</dbReference>
<accession>A0ABW5LJS9</accession>
<keyword evidence="3 7" id="KW-0133">Cell shape</keyword>